<name>A0A166A658_9AGAM</name>
<organism evidence="1 2">
    <name type="scientific">Athelia psychrophila</name>
    <dbReference type="NCBI Taxonomy" id="1759441"/>
    <lineage>
        <taxon>Eukaryota</taxon>
        <taxon>Fungi</taxon>
        <taxon>Dikarya</taxon>
        <taxon>Basidiomycota</taxon>
        <taxon>Agaricomycotina</taxon>
        <taxon>Agaricomycetes</taxon>
        <taxon>Agaricomycetidae</taxon>
        <taxon>Atheliales</taxon>
        <taxon>Atheliaceae</taxon>
        <taxon>Athelia</taxon>
    </lineage>
</organism>
<sequence length="273" mass="31456">MYMEADKLKDNKKHTLKRNKAGNKATTNIVVEDELLSFKLVLQAPAEDQLNDVVFSFKVAIIRPTTWVDAVSSDIKPEHAVMFQCDVLCDTNNMSPAQIETLGRGVDLWQEELDMWGMIDNDRRCYEMCVRPVFARSTLLQEGTAILWDSVKLDPIPPQTGLWQGKIPLEVWSMSVISNLNATLQDRQDGTGYQQFLMPQQPHTIESQEFVIKFLKVCTNSEKVDQVTVKIIRHSFYNSGFMLAKLFRWMMENEDEIQKMLMECVIPPRVFSK</sequence>
<keyword evidence="2" id="KW-1185">Reference proteome</keyword>
<evidence type="ECO:0000313" key="2">
    <source>
        <dbReference type="Proteomes" id="UP000076532"/>
    </source>
</evidence>
<dbReference type="EMBL" id="KV417665">
    <property type="protein sequence ID" value="KZP11284.1"/>
    <property type="molecule type" value="Genomic_DNA"/>
</dbReference>
<dbReference type="AlphaFoldDB" id="A0A166A658"/>
<reference evidence="1 2" key="1">
    <citation type="journal article" date="2016" name="Mol. Biol. Evol.">
        <title>Comparative Genomics of Early-Diverging Mushroom-Forming Fungi Provides Insights into the Origins of Lignocellulose Decay Capabilities.</title>
        <authorList>
            <person name="Nagy L.G."/>
            <person name="Riley R."/>
            <person name="Tritt A."/>
            <person name="Adam C."/>
            <person name="Daum C."/>
            <person name="Floudas D."/>
            <person name="Sun H."/>
            <person name="Yadav J.S."/>
            <person name="Pangilinan J."/>
            <person name="Larsson K.H."/>
            <person name="Matsuura K."/>
            <person name="Barry K."/>
            <person name="Labutti K."/>
            <person name="Kuo R."/>
            <person name="Ohm R.A."/>
            <person name="Bhattacharya S.S."/>
            <person name="Shirouzu T."/>
            <person name="Yoshinaga Y."/>
            <person name="Martin F.M."/>
            <person name="Grigoriev I.V."/>
            <person name="Hibbett D.S."/>
        </authorList>
    </citation>
    <scope>NUCLEOTIDE SEQUENCE [LARGE SCALE GENOMIC DNA]</scope>
    <source>
        <strain evidence="1 2">CBS 109695</strain>
    </source>
</reference>
<accession>A0A166A658</accession>
<protein>
    <submittedName>
        <fullName evidence="1">Uncharacterized protein</fullName>
    </submittedName>
</protein>
<gene>
    <name evidence="1" type="ORF">FIBSPDRAFT_899079</name>
</gene>
<dbReference type="Proteomes" id="UP000076532">
    <property type="component" value="Unassembled WGS sequence"/>
</dbReference>
<evidence type="ECO:0000313" key="1">
    <source>
        <dbReference type="EMBL" id="KZP11284.1"/>
    </source>
</evidence>
<proteinExistence type="predicted"/>